<evidence type="ECO:0000256" key="2">
    <source>
        <dbReference type="SAM" id="Phobius"/>
    </source>
</evidence>
<dbReference type="AlphaFoldDB" id="B0DUG1"/>
<dbReference type="RefSeq" id="XP_001887612.1">
    <property type="nucleotide sequence ID" value="XM_001887577.1"/>
</dbReference>
<keyword evidence="2" id="KW-0472">Membrane</keyword>
<keyword evidence="2" id="KW-0812">Transmembrane</keyword>
<feature type="compositionally biased region" description="Basic and acidic residues" evidence="1">
    <location>
        <begin position="663"/>
        <end position="688"/>
    </location>
</feature>
<feature type="compositionally biased region" description="Basic residues" evidence="1">
    <location>
        <begin position="689"/>
        <end position="699"/>
    </location>
</feature>
<accession>B0DUG1</accession>
<evidence type="ECO:0000313" key="3">
    <source>
        <dbReference type="EMBL" id="EDR01799.1"/>
    </source>
</evidence>
<keyword evidence="4" id="KW-1185">Reference proteome</keyword>
<organism evidence="4">
    <name type="scientific">Laccaria bicolor (strain S238N-H82 / ATCC MYA-4686)</name>
    <name type="common">Bicoloured deceiver</name>
    <name type="synonym">Laccaria laccata var. bicolor</name>
    <dbReference type="NCBI Taxonomy" id="486041"/>
    <lineage>
        <taxon>Eukaryota</taxon>
        <taxon>Fungi</taxon>
        <taxon>Dikarya</taxon>
        <taxon>Basidiomycota</taxon>
        <taxon>Agaricomycotina</taxon>
        <taxon>Agaricomycetes</taxon>
        <taxon>Agaricomycetidae</taxon>
        <taxon>Agaricales</taxon>
        <taxon>Agaricineae</taxon>
        <taxon>Hydnangiaceae</taxon>
        <taxon>Laccaria</taxon>
    </lineage>
</organism>
<feature type="region of interest" description="Disordered" evidence="1">
    <location>
        <begin position="233"/>
        <end position="362"/>
    </location>
</feature>
<feature type="compositionally biased region" description="Basic and acidic residues" evidence="1">
    <location>
        <begin position="208"/>
        <end position="217"/>
    </location>
</feature>
<feature type="compositionally biased region" description="Acidic residues" evidence="1">
    <location>
        <begin position="279"/>
        <end position="300"/>
    </location>
</feature>
<feature type="compositionally biased region" description="Basic residues" evidence="1">
    <location>
        <begin position="35"/>
        <end position="61"/>
    </location>
</feature>
<dbReference type="Proteomes" id="UP000001194">
    <property type="component" value="Unassembled WGS sequence"/>
</dbReference>
<evidence type="ECO:0000313" key="4">
    <source>
        <dbReference type="Proteomes" id="UP000001194"/>
    </source>
</evidence>
<dbReference type="KEGG" id="lbc:LACBIDRAFT_332983"/>
<evidence type="ECO:0000256" key="1">
    <source>
        <dbReference type="SAM" id="MobiDB-lite"/>
    </source>
</evidence>
<gene>
    <name evidence="3" type="ORF">LACBIDRAFT_332983</name>
</gene>
<feature type="transmembrane region" description="Helical" evidence="2">
    <location>
        <begin position="110"/>
        <end position="130"/>
    </location>
</feature>
<sequence length="721" mass="79733">MPIALRKRPPPIADAHRPSQTPTAHQQRPPPPTAAHRKCPPPIKNAHRRRPPPINNTHRHPSQTPTAHQQHPPPPIANAHAHRRRPPPNVNAYFTIFVHFPRIPTRHASVFHFTLPTWLLYLLILLSTAMSARELRSLQAGVNSPPKRGRKRGQSNTEATNTKRAKATTKNDVEGSGEEEPEAGKGTTKGKSGGKKGKKARMTGAQRAAKDKAENDKGVPAQLTLVERALEAAGTSVAPPKRTGKLSTPSFLPPAPTLSSSRSRINHEPEVTAGHEEVSGEESDEEDGDEGDEVDEVDEGSDGKDIRFGPPSGRHQAKSGSGHEEPLAKDIDLSNLAPPETEVPANGSSHSTGGDSIYDAPQEVRPLSNGRINITIVQQPPSDVVIDNATSHLNVKSPCFETLGPLLKKVAKSYSPVRNHNYRVYILDKKQWSIMGHYNVVVEDDEDAIWEEDDIGKVTHILLENDHEQMVASAIPPSFHQCSVSLGSHSGSVPRSSSVASDSRGQSRASSISRSEVTGPSKLSSANKALLLEYLGIDRDLASLDKVGLQSAYQKFKAIINATPKVMGLSKDAEWKSQFDDGAAWVPNIVDFIHIFIAKTQFYQVWKPTFLRAEEYPDMRDWLNEEEDCLATEDLWDLRSSRVLSFPDLKKWLDKKDREGELKKRGDLKGKRKAPDSPKKNRDKDKHVEQRKHKKLKQARVRDLDEEASDTAGPGLYIHWE</sequence>
<feature type="compositionally biased region" description="Basic and acidic residues" evidence="1">
    <location>
        <begin position="321"/>
        <end position="332"/>
    </location>
</feature>
<reference evidence="3 4" key="1">
    <citation type="journal article" date="2008" name="Nature">
        <title>The genome of Laccaria bicolor provides insights into mycorrhizal symbiosis.</title>
        <authorList>
            <person name="Martin F."/>
            <person name="Aerts A."/>
            <person name="Ahren D."/>
            <person name="Brun A."/>
            <person name="Danchin E.G.J."/>
            <person name="Duchaussoy F."/>
            <person name="Gibon J."/>
            <person name="Kohler A."/>
            <person name="Lindquist E."/>
            <person name="Pereda V."/>
            <person name="Salamov A."/>
            <person name="Shapiro H.J."/>
            <person name="Wuyts J."/>
            <person name="Blaudez D."/>
            <person name="Buee M."/>
            <person name="Brokstein P."/>
            <person name="Canbaeck B."/>
            <person name="Cohen D."/>
            <person name="Courty P.E."/>
            <person name="Coutinho P.M."/>
            <person name="Delaruelle C."/>
            <person name="Detter J.C."/>
            <person name="Deveau A."/>
            <person name="DiFazio S."/>
            <person name="Duplessis S."/>
            <person name="Fraissinet-Tachet L."/>
            <person name="Lucic E."/>
            <person name="Frey-Klett P."/>
            <person name="Fourrey C."/>
            <person name="Feussner I."/>
            <person name="Gay G."/>
            <person name="Grimwood J."/>
            <person name="Hoegger P.J."/>
            <person name="Jain P."/>
            <person name="Kilaru S."/>
            <person name="Labbe J."/>
            <person name="Lin Y.C."/>
            <person name="Legue V."/>
            <person name="Le Tacon F."/>
            <person name="Marmeisse R."/>
            <person name="Melayah D."/>
            <person name="Montanini B."/>
            <person name="Muratet M."/>
            <person name="Nehls U."/>
            <person name="Niculita-Hirzel H."/>
            <person name="Oudot-Le Secq M.P."/>
            <person name="Peter M."/>
            <person name="Quesneville H."/>
            <person name="Rajashekar B."/>
            <person name="Reich M."/>
            <person name="Rouhier N."/>
            <person name="Schmutz J."/>
            <person name="Yin T."/>
            <person name="Chalot M."/>
            <person name="Henrissat B."/>
            <person name="Kuees U."/>
            <person name="Lucas S."/>
            <person name="Van de Peer Y."/>
            <person name="Podila G.K."/>
            <person name="Polle A."/>
            <person name="Pukkila P.J."/>
            <person name="Richardson P.M."/>
            <person name="Rouze P."/>
            <person name="Sanders I.R."/>
            <person name="Stajich J.E."/>
            <person name="Tunlid A."/>
            <person name="Tuskan G."/>
            <person name="Grigoriev I.V."/>
        </authorList>
    </citation>
    <scope>NUCLEOTIDE SEQUENCE [LARGE SCALE GENOMIC DNA]</scope>
    <source>
        <strain evidence="4">S238N-H82 / ATCC MYA-4686</strain>
    </source>
</reference>
<feature type="compositionally biased region" description="Basic residues" evidence="1">
    <location>
        <begin position="192"/>
        <end position="201"/>
    </location>
</feature>
<dbReference type="HOGENOM" id="CLU_021256_1_0_1"/>
<feature type="region of interest" description="Disordered" evidence="1">
    <location>
        <begin position="663"/>
        <end position="721"/>
    </location>
</feature>
<dbReference type="OrthoDB" id="3070904at2759"/>
<proteinExistence type="predicted"/>
<feature type="region of interest" description="Disordered" evidence="1">
    <location>
        <begin position="1"/>
        <end position="87"/>
    </location>
</feature>
<feature type="compositionally biased region" description="Polar residues" evidence="1">
    <location>
        <begin position="509"/>
        <end position="518"/>
    </location>
</feature>
<protein>
    <submittedName>
        <fullName evidence="3">Predicted protein</fullName>
    </submittedName>
</protein>
<feature type="region of interest" description="Disordered" evidence="1">
    <location>
        <begin position="486"/>
        <end position="521"/>
    </location>
</feature>
<feature type="compositionally biased region" description="Low complexity" evidence="1">
    <location>
        <begin position="486"/>
        <end position="508"/>
    </location>
</feature>
<feature type="compositionally biased region" description="Basic and acidic residues" evidence="1">
    <location>
        <begin position="265"/>
        <end position="278"/>
    </location>
</feature>
<dbReference type="EMBL" id="DS547136">
    <property type="protein sequence ID" value="EDR01799.1"/>
    <property type="molecule type" value="Genomic_DNA"/>
</dbReference>
<name>B0DUG1_LACBS</name>
<dbReference type="GeneID" id="6083254"/>
<feature type="region of interest" description="Disordered" evidence="1">
    <location>
        <begin position="140"/>
        <end position="219"/>
    </location>
</feature>
<dbReference type="InParanoid" id="B0DUG1"/>
<keyword evidence="2" id="KW-1133">Transmembrane helix</keyword>